<feature type="transmembrane region" description="Helical" evidence="1">
    <location>
        <begin position="55"/>
        <end position="72"/>
    </location>
</feature>
<dbReference type="RefSeq" id="WP_130255437.1">
    <property type="nucleotide sequence ID" value="NZ_PPSX01000033.1"/>
</dbReference>
<evidence type="ECO:0000313" key="3">
    <source>
        <dbReference type="Proteomes" id="UP000291338"/>
    </source>
</evidence>
<feature type="transmembrane region" description="Helical" evidence="1">
    <location>
        <begin position="6"/>
        <end position="22"/>
    </location>
</feature>
<evidence type="ECO:0000313" key="2">
    <source>
        <dbReference type="EMBL" id="RZQ53266.1"/>
    </source>
</evidence>
<feature type="transmembrane region" description="Helical" evidence="1">
    <location>
        <begin position="144"/>
        <end position="163"/>
    </location>
</feature>
<name>A0A4Q7IPA8_9GAMM</name>
<accession>A0A4Q7IPA8</accession>
<keyword evidence="1" id="KW-0812">Transmembrane</keyword>
<keyword evidence="1" id="KW-0472">Membrane</keyword>
<organism evidence="2 3">
    <name type="scientific">Pseudoalteromonas phenolica</name>
    <dbReference type="NCBI Taxonomy" id="161398"/>
    <lineage>
        <taxon>Bacteria</taxon>
        <taxon>Pseudomonadati</taxon>
        <taxon>Pseudomonadota</taxon>
        <taxon>Gammaproteobacteria</taxon>
        <taxon>Alteromonadales</taxon>
        <taxon>Pseudoalteromonadaceae</taxon>
        <taxon>Pseudoalteromonas</taxon>
    </lineage>
</organism>
<dbReference type="EMBL" id="PPSX01000033">
    <property type="protein sequence ID" value="RZQ53266.1"/>
    <property type="molecule type" value="Genomic_DNA"/>
</dbReference>
<proteinExistence type="predicted"/>
<comment type="caution">
    <text evidence="2">The sequence shown here is derived from an EMBL/GenBank/DDBJ whole genome shotgun (WGS) entry which is preliminary data.</text>
</comment>
<sequence>MISQIFDYIASALYVFALILCWKDINVRYLILSILAVSSIGFATLDWALTMPIGFYAWSMGMSGLFIVFMLGRRHLAYKLSHINFFAQAYKNHTYTVQEALLFIIALICMLSNFITFVEVYLYSIYWLDNAYYKLYIRDGLQKLMVILTSFVCLSFAIKSWAFSKTSLNEQ</sequence>
<dbReference type="AlphaFoldDB" id="A0A4Q7IPA8"/>
<dbReference type="Proteomes" id="UP000291338">
    <property type="component" value="Unassembled WGS sequence"/>
</dbReference>
<gene>
    <name evidence="2" type="ORF">C1E23_10065</name>
</gene>
<feature type="transmembrane region" description="Helical" evidence="1">
    <location>
        <begin position="100"/>
        <end position="124"/>
    </location>
</feature>
<protein>
    <submittedName>
        <fullName evidence="2">Uncharacterized protein</fullName>
    </submittedName>
</protein>
<feature type="transmembrane region" description="Helical" evidence="1">
    <location>
        <begin position="29"/>
        <end position="49"/>
    </location>
</feature>
<evidence type="ECO:0000256" key="1">
    <source>
        <dbReference type="SAM" id="Phobius"/>
    </source>
</evidence>
<keyword evidence="1" id="KW-1133">Transmembrane helix</keyword>
<reference evidence="2 3" key="1">
    <citation type="submission" date="2018-01" db="EMBL/GenBank/DDBJ databases">
        <title>Co-occurrence of chitin degradation, pigmentation and bioactivity in marine Pseudoalteromonas.</title>
        <authorList>
            <person name="Paulsen S."/>
            <person name="Gram L."/>
            <person name="Machado H."/>
        </authorList>
    </citation>
    <scope>NUCLEOTIDE SEQUENCE [LARGE SCALE GENOMIC DNA]</scope>
    <source>
        <strain evidence="2 3">S3898</strain>
    </source>
</reference>